<dbReference type="InterPro" id="IPR016032">
    <property type="entry name" value="Sig_transdc_resp-reg_C-effctor"/>
</dbReference>
<dbReference type="RefSeq" id="WP_176959897.1">
    <property type="nucleotide sequence ID" value="NZ_FNIX01000008.1"/>
</dbReference>
<dbReference type="EMBL" id="FNIX01000008">
    <property type="protein sequence ID" value="SDP41945.1"/>
    <property type="molecule type" value="Genomic_DNA"/>
</dbReference>
<feature type="domain" description="HTH luxR-type" evidence="4">
    <location>
        <begin position="155"/>
        <end position="222"/>
    </location>
</feature>
<accession>A0A1H0SJU1</accession>
<dbReference type="Pfam" id="PF00196">
    <property type="entry name" value="GerE"/>
    <property type="match status" value="1"/>
</dbReference>
<dbReference type="PANTHER" id="PTHR43214">
    <property type="entry name" value="TWO-COMPONENT RESPONSE REGULATOR"/>
    <property type="match status" value="1"/>
</dbReference>
<dbReference type="PANTHER" id="PTHR43214:SF24">
    <property type="entry name" value="TRANSCRIPTIONAL REGULATORY PROTEIN NARL-RELATED"/>
    <property type="match status" value="1"/>
</dbReference>
<dbReference type="PROSITE" id="PS50043">
    <property type="entry name" value="HTH_LUXR_2"/>
    <property type="match status" value="1"/>
</dbReference>
<dbReference type="PRINTS" id="PR00038">
    <property type="entry name" value="HTHLUXR"/>
</dbReference>
<proteinExistence type="predicted"/>
<keyword evidence="3" id="KW-0804">Transcription</keyword>
<dbReference type="GO" id="GO:0003677">
    <property type="term" value="F:DNA binding"/>
    <property type="evidence" value="ECO:0007669"/>
    <property type="project" value="UniProtKB-KW"/>
</dbReference>
<dbReference type="InterPro" id="IPR039420">
    <property type="entry name" value="WalR-like"/>
</dbReference>
<evidence type="ECO:0000259" key="4">
    <source>
        <dbReference type="PROSITE" id="PS50043"/>
    </source>
</evidence>
<dbReference type="CDD" id="cd06170">
    <property type="entry name" value="LuxR_C_like"/>
    <property type="match status" value="1"/>
</dbReference>
<dbReference type="Gene3D" id="3.40.50.2300">
    <property type="match status" value="1"/>
</dbReference>
<evidence type="ECO:0000256" key="2">
    <source>
        <dbReference type="ARBA" id="ARBA00023125"/>
    </source>
</evidence>
<keyword evidence="1" id="KW-0805">Transcription regulation</keyword>
<dbReference type="AlphaFoldDB" id="A0A1H0SJU1"/>
<reference evidence="6" key="1">
    <citation type="submission" date="2016-10" db="EMBL/GenBank/DDBJ databases">
        <authorList>
            <person name="Varghese N."/>
            <person name="Submissions S."/>
        </authorList>
    </citation>
    <scope>NUCLEOTIDE SEQUENCE [LARGE SCALE GENOMIC DNA]</scope>
    <source>
        <strain evidence="6">CGMCC 4.6609</strain>
    </source>
</reference>
<dbReference type="SUPFAM" id="SSF46894">
    <property type="entry name" value="C-terminal effector domain of the bipartite response regulators"/>
    <property type="match status" value="1"/>
</dbReference>
<organism evidence="5 6">
    <name type="scientific">Lentzea jiangxiensis</name>
    <dbReference type="NCBI Taxonomy" id="641025"/>
    <lineage>
        <taxon>Bacteria</taxon>
        <taxon>Bacillati</taxon>
        <taxon>Actinomycetota</taxon>
        <taxon>Actinomycetes</taxon>
        <taxon>Pseudonocardiales</taxon>
        <taxon>Pseudonocardiaceae</taxon>
        <taxon>Lentzea</taxon>
    </lineage>
</organism>
<dbReference type="GO" id="GO:0006355">
    <property type="term" value="P:regulation of DNA-templated transcription"/>
    <property type="evidence" value="ECO:0007669"/>
    <property type="project" value="InterPro"/>
</dbReference>
<protein>
    <submittedName>
        <fullName evidence="5">Regulatory protein, luxR family</fullName>
    </submittedName>
</protein>
<evidence type="ECO:0000256" key="3">
    <source>
        <dbReference type="ARBA" id="ARBA00023163"/>
    </source>
</evidence>
<keyword evidence="6" id="KW-1185">Reference proteome</keyword>
<gene>
    <name evidence="5" type="ORF">SAMN05421507_108109</name>
</gene>
<dbReference type="Proteomes" id="UP000199691">
    <property type="component" value="Unassembled WGS sequence"/>
</dbReference>
<evidence type="ECO:0000256" key="1">
    <source>
        <dbReference type="ARBA" id="ARBA00023015"/>
    </source>
</evidence>
<sequence length="224" mass="24438">MSICTLPETPVSRTSDRVQVAVHVHDHVVASDLVPQLALSPELKITAGADREVADVALVFAEHVTDALVDELAMVSHRALNPSQRTVLVAGPLRERHLAQIFAAGVVAILPRKDITARQVAHALIATSHGRAVLPEKLTRWLADEIRFLQTNLLVTQGLAAGGLTTREVEVLKLIAQGDDTAQIAQQLNYSERTIKKIMQEIMSRLKLRNRAHAVSYALRVGAI</sequence>
<evidence type="ECO:0000313" key="5">
    <source>
        <dbReference type="EMBL" id="SDP41945.1"/>
    </source>
</evidence>
<dbReference type="STRING" id="641025.SAMN05421507_108109"/>
<dbReference type="InterPro" id="IPR000792">
    <property type="entry name" value="Tscrpt_reg_LuxR_C"/>
</dbReference>
<name>A0A1H0SJU1_9PSEU</name>
<keyword evidence="2" id="KW-0238">DNA-binding</keyword>
<evidence type="ECO:0000313" key="6">
    <source>
        <dbReference type="Proteomes" id="UP000199691"/>
    </source>
</evidence>
<dbReference type="SMART" id="SM00421">
    <property type="entry name" value="HTH_LUXR"/>
    <property type="match status" value="1"/>
</dbReference>